<dbReference type="EMBL" id="STGY01000066">
    <property type="protein sequence ID" value="THV39507.1"/>
    <property type="molecule type" value="Genomic_DNA"/>
</dbReference>
<dbReference type="InterPro" id="IPR050766">
    <property type="entry name" value="Bact_Lucif_Oxidored"/>
</dbReference>
<dbReference type="Gene3D" id="3.20.20.30">
    <property type="entry name" value="Luciferase-like domain"/>
    <property type="match status" value="1"/>
</dbReference>
<reference evidence="6" key="1">
    <citation type="submission" date="2019-04" db="EMBL/GenBank/DDBJ databases">
        <title>Nocardioides xinjiangensis sp. nov.</title>
        <authorList>
            <person name="Liu S."/>
        </authorList>
    </citation>
    <scope>NUCLEOTIDE SEQUENCE [LARGE SCALE GENOMIC DNA]</scope>
    <source>
        <strain evidence="6">18</strain>
    </source>
</reference>
<dbReference type="OrthoDB" id="7903015at2"/>
<dbReference type="InterPro" id="IPR011251">
    <property type="entry name" value="Luciferase-like_dom"/>
</dbReference>
<dbReference type="Proteomes" id="UP000308760">
    <property type="component" value="Unassembled WGS sequence"/>
</dbReference>
<feature type="domain" description="Luciferase-like" evidence="4">
    <location>
        <begin position="11"/>
        <end position="306"/>
    </location>
</feature>
<evidence type="ECO:0000256" key="2">
    <source>
        <dbReference type="ARBA" id="ARBA00023033"/>
    </source>
</evidence>
<reference evidence="5 6" key="2">
    <citation type="submission" date="2019-05" db="EMBL/GenBank/DDBJ databases">
        <title>Glycomyces buryatensis sp. nov.</title>
        <authorList>
            <person name="Nikitina E."/>
        </authorList>
    </citation>
    <scope>NUCLEOTIDE SEQUENCE [LARGE SCALE GENOMIC DNA]</scope>
    <source>
        <strain evidence="5 6">18</strain>
    </source>
</reference>
<feature type="compositionally biased region" description="Low complexity" evidence="3">
    <location>
        <begin position="334"/>
        <end position="353"/>
    </location>
</feature>
<gene>
    <name evidence="5" type="ORF">FAB82_18035</name>
</gene>
<dbReference type="PANTHER" id="PTHR30137:SF8">
    <property type="entry name" value="BLR5498 PROTEIN"/>
    <property type="match status" value="1"/>
</dbReference>
<protein>
    <submittedName>
        <fullName evidence="5">LLM class flavin-dependent oxidoreductase</fullName>
    </submittedName>
</protein>
<dbReference type="GO" id="GO:0004497">
    <property type="term" value="F:monooxygenase activity"/>
    <property type="evidence" value="ECO:0007669"/>
    <property type="project" value="UniProtKB-KW"/>
</dbReference>
<accession>A0A4S8Q5D9</accession>
<organism evidence="5 6">
    <name type="scientific">Glycomyces buryatensis</name>
    <dbReference type="NCBI Taxonomy" id="2570927"/>
    <lineage>
        <taxon>Bacteria</taxon>
        <taxon>Bacillati</taxon>
        <taxon>Actinomycetota</taxon>
        <taxon>Actinomycetes</taxon>
        <taxon>Glycomycetales</taxon>
        <taxon>Glycomycetaceae</taxon>
        <taxon>Glycomyces</taxon>
    </lineage>
</organism>
<proteinExistence type="predicted"/>
<keyword evidence="2" id="KW-0503">Monooxygenase</keyword>
<evidence type="ECO:0000313" key="5">
    <source>
        <dbReference type="EMBL" id="THV39507.1"/>
    </source>
</evidence>
<evidence type="ECO:0000256" key="3">
    <source>
        <dbReference type="SAM" id="MobiDB-lite"/>
    </source>
</evidence>
<dbReference type="InterPro" id="IPR036661">
    <property type="entry name" value="Luciferase-like_sf"/>
</dbReference>
<keyword evidence="1" id="KW-0560">Oxidoreductase</keyword>
<dbReference type="GO" id="GO:0005829">
    <property type="term" value="C:cytosol"/>
    <property type="evidence" value="ECO:0007669"/>
    <property type="project" value="TreeGrafter"/>
</dbReference>
<evidence type="ECO:0000256" key="1">
    <source>
        <dbReference type="ARBA" id="ARBA00023002"/>
    </source>
</evidence>
<comment type="caution">
    <text evidence="5">The sequence shown here is derived from an EMBL/GenBank/DDBJ whole genome shotgun (WGS) entry which is preliminary data.</text>
</comment>
<evidence type="ECO:0000313" key="6">
    <source>
        <dbReference type="Proteomes" id="UP000308760"/>
    </source>
</evidence>
<evidence type="ECO:0000259" key="4">
    <source>
        <dbReference type="Pfam" id="PF00296"/>
    </source>
</evidence>
<dbReference type="GO" id="GO:0016705">
    <property type="term" value="F:oxidoreductase activity, acting on paired donors, with incorporation or reduction of molecular oxygen"/>
    <property type="evidence" value="ECO:0007669"/>
    <property type="project" value="InterPro"/>
</dbReference>
<dbReference type="PANTHER" id="PTHR30137">
    <property type="entry name" value="LUCIFERASE-LIKE MONOOXYGENASE"/>
    <property type="match status" value="1"/>
</dbReference>
<feature type="region of interest" description="Disordered" evidence="3">
    <location>
        <begin position="332"/>
        <end position="359"/>
    </location>
</feature>
<sequence>MEPPTVTAHDLFLLGGVFPETTPAQSLRHVVAYAQAAESAGMDGAWVAEHHFIEYGANPSATLMASHLLAATERIQIGTAVAVLSNRHPVALGEEAATLDALAPGRFRLGVGRGGPWVDLDVFGAGLDRFERGFEEGLRLLKRWLSGDEEVAHTGEFFDVLPVRVMPPGGGGPVWVAATGEGTARLAGRLGLPLLLGMHASDEDHVKLLDAWRREAEDSGFDPEAAEHVSTHLAQIADAPDGVERLRESLTELLERGVGQYVSLKPSKAKRDHGAYVDWMIERHAVGTAGHVAEQLARSAERTGVSRQLLMVEGMGDAHAVRENIGRLGEALSRSRTASTAAPVRSEAAPAAADRARPA</sequence>
<dbReference type="AlphaFoldDB" id="A0A4S8Q5D9"/>
<dbReference type="SUPFAM" id="SSF51679">
    <property type="entry name" value="Bacterial luciferase-like"/>
    <property type="match status" value="1"/>
</dbReference>
<name>A0A4S8Q5D9_9ACTN</name>
<dbReference type="Pfam" id="PF00296">
    <property type="entry name" value="Bac_luciferase"/>
    <property type="match status" value="1"/>
</dbReference>
<keyword evidence="6" id="KW-1185">Reference proteome</keyword>